<dbReference type="Proteomes" id="UP000032749">
    <property type="component" value="Chromosome"/>
</dbReference>
<feature type="domain" description="DUF403" evidence="2">
    <location>
        <begin position="520"/>
        <end position="840"/>
    </location>
</feature>
<protein>
    <submittedName>
        <fullName evidence="4">Uncharacterized protein</fullName>
    </submittedName>
</protein>
<dbReference type="Pfam" id="PF14403">
    <property type="entry name" value="CP_ATPgrasp_2"/>
    <property type="match status" value="1"/>
</dbReference>
<name>R4YV11_OLEAN</name>
<dbReference type="PANTHER" id="PTHR34595:SF2">
    <property type="entry name" value="BLR2978 PROTEIN"/>
    <property type="match status" value="1"/>
</dbReference>
<feature type="domain" description="Circularly permuted ATP-grasp type 2" evidence="3">
    <location>
        <begin position="96"/>
        <end position="470"/>
    </location>
</feature>
<dbReference type="Pfam" id="PF04168">
    <property type="entry name" value="Alpha-E"/>
    <property type="match status" value="1"/>
</dbReference>
<dbReference type="PATRIC" id="fig|698738.3.peg.3341"/>
<gene>
    <name evidence="4" type="ORF">OLEAN_C32130</name>
</gene>
<dbReference type="EMBL" id="FO203512">
    <property type="protein sequence ID" value="CCK77389.1"/>
    <property type="molecule type" value="Genomic_DNA"/>
</dbReference>
<proteinExistence type="predicted"/>
<reference evidence="4 5" key="1">
    <citation type="journal article" date="2013" name="Nat. Commun.">
        <title>Genome sequence and functional genomic analysis of the oil-degrading bacterium Oleispira antarctica.</title>
        <authorList>
            <person name="Kube M."/>
            <person name="Chernikova T.N."/>
            <person name="Al-Ramahi Y."/>
            <person name="Beloqui A."/>
            <person name="Lopez-Cortez N."/>
            <person name="Guazzaroni M.E."/>
            <person name="Heipieper H.J."/>
            <person name="Klages S."/>
            <person name="Kotsyurbenko O.R."/>
            <person name="Langer I."/>
            <person name="Nechitaylo T.Y."/>
            <person name="Lunsdorf H."/>
            <person name="Fernandez M."/>
            <person name="Juarez S."/>
            <person name="Ciordia S."/>
            <person name="Singer A."/>
            <person name="Kagan O."/>
            <person name="Egorova O."/>
            <person name="Petit P.A."/>
            <person name="Stogios P."/>
            <person name="Kim Y."/>
            <person name="Tchigvintsev A."/>
            <person name="Flick R."/>
            <person name="Denaro R."/>
            <person name="Genovese M."/>
            <person name="Albar J.P."/>
            <person name="Reva O.N."/>
            <person name="Martinez-Gomariz M."/>
            <person name="Tran H."/>
            <person name="Ferrer M."/>
            <person name="Savchenko A."/>
            <person name="Yakunin A.F."/>
            <person name="Yakimov M.M."/>
            <person name="Golyshina O.V."/>
            <person name="Reinhardt R."/>
            <person name="Golyshin P.N."/>
        </authorList>
    </citation>
    <scope>NUCLEOTIDE SEQUENCE [LARGE SCALE GENOMIC DNA]</scope>
</reference>
<dbReference type="OrthoDB" id="9804079at2"/>
<evidence type="ECO:0000256" key="1">
    <source>
        <dbReference type="SAM" id="MobiDB-lite"/>
    </source>
</evidence>
<feature type="region of interest" description="Disordered" evidence="1">
    <location>
        <begin position="1"/>
        <end position="34"/>
    </location>
</feature>
<dbReference type="Gene3D" id="3.40.50.11290">
    <property type="match status" value="1"/>
</dbReference>
<evidence type="ECO:0000259" key="2">
    <source>
        <dbReference type="Pfam" id="PF04168"/>
    </source>
</evidence>
<dbReference type="SUPFAM" id="SSF56059">
    <property type="entry name" value="Glutathione synthetase ATP-binding domain-like"/>
    <property type="match status" value="1"/>
</dbReference>
<evidence type="ECO:0000259" key="3">
    <source>
        <dbReference type="Pfam" id="PF14403"/>
    </source>
</evidence>
<dbReference type="STRING" id="698738.OLEAN_C32130"/>
<dbReference type="HOGENOM" id="CLU_013951_0_0_6"/>
<keyword evidence="5" id="KW-1185">Reference proteome</keyword>
<dbReference type="InterPro" id="IPR007296">
    <property type="entry name" value="DUF403"/>
</dbReference>
<dbReference type="InterPro" id="IPR051680">
    <property type="entry name" value="ATP-dep_Glu-Cys_Ligase-2"/>
</dbReference>
<dbReference type="KEGG" id="oai:OLEAN_C32130"/>
<sequence length="856" mass="95640">MQAQTQAQNQGQTQSNTESLSYNRPAADIPDQVYTPDGTIKPEWDYLLSSLNNLGSTTLNERQDKARRILRDDGVTYNIYDENSASDSQWELDLVPAIIGSEAWSVIESGLLERAELFNLMLRDFYGKRTLLKQHALPPEALFAHGGFLRACQGIQIPGEHELILHSADMVQRPDGTMCVLSDRTQAPSGAGYALENRTVMSRVFPSLFRDSHVHRLASFFQRLRHKLISLSPSNGQARVVVLTPGAHNETYFDHSYISNYLGFPLVQSGDLVVRNGFVWMKSLDGLDRVDVILRRVDDVSCDPVELRSNSQLGVPGLLDVVRAGRVIMANPIGSGVLENPILLKYLPEISKTLLGREPRLASVKTYWCGDADDLKFILANFKQLIIKPIYRGHGLKSVFGGDLSEADTTELMRKIRHQPNQFVAQERIDKPHVPSLVNGALQPRPAILRTFSVAADNSYIVMPGGLTRVGNDVGSPIISMQAGCPSKDTWITATEPERISDHDPLEAGHTELEASLVSLPSRVVENLFWMGRYAERAEASLRILRTVFMMINDEQAISKASKRVLLRSITEVTGTHPGFLSATDEELDDPDKELLLIIKDGNRAGSIKSTINSLLYCADESKELLSSDTIRVINDIRDELDNLESSLANGLSSAPEEALDPLVIPLIALSGLMQESMVRGVGWHFMDMGRRVERAVQIMKTVTTLVTPTAEKADNVTLLNAMLRSMEVFITYRRQSRTRTGIELGLELVILDDTNPRSLIFQFERLQNHFNAIRTVDPILKGLEEEERVLLEAITSLKLSRITALAESKEGSRKELSTLLMRLNTLLSDFSNILSDKYFDHRIDPQQLVTTFWEE</sequence>
<feature type="compositionally biased region" description="Low complexity" evidence="1">
    <location>
        <begin position="1"/>
        <end position="14"/>
    </location>
</feature>
<dbReference type="InterPro" id="IPR025841">
    <property type="entry name" value="CP_ATPgrasp_2"/>
</dbReference>
<accession>R4YV11</accession>
<dbReference type="PANTHER" id="PTHR34595">
    <property type="entry name" value="BLR5612 PROTEIN"/>
    <property type="match status" value="1"/>
</dbReference>
<organism evidence="4 5">
    <name type="scientific">Oleispira antarctica RB-8</name>
    <dbReference type="NCBI Taxonomy" id="698738"/>
    <lineage>
        <taxon>Bacteria</taxon>
        <taxon>Pseudomonadati</taxon>
        <taxon>Pseudomonadota</taxon>
        <taxon>Gammaproteobacteria</taxon>
        <taxon>Oceanospirillales</taxon>
        <taxon>Oceanospirillaceae</taxon>
        <taxon>Oleispira</taxon>
    </lineage>
</organism>
<evidence type="ECO:0000313" key="4">
    <source>
        <dbReference type="EMBL" id="CCK77389.1"/>
    </source>
</evidence>
<dbReference type="AlphaFoldDB" id="R4YV11"/>
<evidence type="ECO:0000313" key="5">
    <source>
        <dbReference type="Proteomes" id="UP000032749"/>
    </source>
</evidence>
<dbReference type="Gene3D" id="3.30.1490.270">
    <property type="match status" value="1"/>
</dbReference>